<sequence>MKLFQTLPQQTRINLSGMRHAFWAVALASTVLSTASAAPSLPVPGYVAPVVGTDVAPYVDDTRGVYIPPHQQLRQKTDSELANWDAVMETNRPLYAQQNPAGRQYERALNTVASGVADTRSELDRIAGDPGLLQGGKPKADADLYAQDEYADNTETLSMNGRQLAQNTRASQPRGLEDYPSLATGGRPRTQAGVDIGAAPSAAAAPSAPSSSAMSDGGVELAVGGPAGRSDLDLQNGIVRLKEERISVRRAMQRMLDQVGGAGWTVVWDLDEVNAGLPDMEISIYAEEPFIKVMNAMLARLQTRSGQPIRVIKYDKTQRLVVTDRTGGDARSGSIGAGGAAGGNVAITETVLKESTISLHYDEIPLVDALENIVNQAGKGQWRLRMYAGTDQVLKPAHVEEPFGVALERILKVFNLRYEIFPGGKLIVVTSGSTFGFRGVE</sequence>
<evidence type="ECO:0000313" key="4">
    <source>
        <dbReference type="Proteomes" id="UP000320948"/>
    </source>
</evidence>
<protein>
    <recommendedName>
        <fullName evidence="5">Toxin co-regulated pilus biosynthesis protein Q C-terminal domain-containing protein</fullName>
    </recommendedName>
</protein>
<evidence type="ECO:0000313" key="3">
    <source>
        <dbReference type="EMBL" id="TKW60926.1"/>
    </source>
</evidence>
<dbReference type="AlphaFoldDB" id="A0A6N4RD33"/>
<evidence type="ECO:0000256" key="1">
    <source>
        <dbReference type="SAM" id="MobiDB-lite"/>
    </source>
</evidence>
<dbReference type="EMBL" id="VAFM01000002">
    <property type="protein sequence ID" value="TKW60926.1"/>
    <property type="molecule type" value="Genomic_DNA"/>
</dbReference>
<reference evidence="3 4" key="1">
    <citation type="journal article" date="2017" name="Nat. Commun.">
        <title>In situ click chemistry generation of cyclooxygenase-2 inhibitors.</title>
        <authorList>
            <person name="Bhardwaj A."/>
            <person name="Kaur J."/>
            <person name="Wuest M."/>
            <person name="Wuest F."/>
        </authorList>
    </citation>
    <scope>NUCLEOTIDE SEQUENCE [LARGE SCALE GENOMIC DNA]</scope>
    <source>
        <strain evidence="3">S2_018_000_R2_106</strain>
    </source>
</reference>
<feature type="chain" id="PRO_5027031178" description="Toxin co-regulated pilus biosynthesis protein Q C-terminal domain-containing protein" evidence="2">
    <location>
        <begin position="38"/>
        <end position="441"/>
    </location>
</feature>
<evidence type="ECO:0008006" key="5">
    <source>
        <dbReference type="Google" id="ProtNLM"/>
    </source>
</evidence>
<feature type="compositionally biased region" description="Low complexity" evidence="1">
    <location>
        <begin position="198"/>
        <end position="213"/>
    </location>
</feature>
<keyword evidence="2" id="KW-0732">Signal</keyword>
<name>A0A6N4RD33_BLAVI</name>
<feature type="region of interest" description="Disordered" evidence="1">
    <location>
        <begin position="155"/>
        <end position="226"/>
    </location>
</feature>
<feature type="compositionally biased region" description="Polar residues" evidence="1">
    <location>
        <begin position="155"/>
        <end position="171"/>
    </location>
</feature>
<accession>A0A6N4RD33</accession>
<proteinExistence type="predicted"/>
<gene>
    <name evidence="3" type="ORF">DI628_08555</name>
</gene>
<evidence type="ECO:0000256" key="2">
    <source>
        <dbReference type="SAM" id="SignalP"/>
    </source>
</evidence>
<organism evidence="3 4">
    <name type="scientific">Blastochloris viridis</name>
    <name type="common">Rhodopseudomonas viridis</name>
    <dbReference type="NCBI Taxonomy" id="1079"/>
    <lineage>
        <taxon>Bacteria</taxon>
        <taxon>Pseudomonadati</taxon>
        <taxon>Pseudomonadota</taxon>
        <taxon>Alphaproteobacteria</taxon>
        <taxon>Hyphomicrobiales</taxon>
        <taxon>Blastochloridaceae</taxon>
        <taxon>Blastochloris</taxon>
    </lineage>
</organism>
<comment type="caution">
    <text evidence="3">The sequence shown here is derived from an EMBL/GenBank/DDBJ whole genome shotgun (WGS) entry which is preliminary data.</text>
</comment>
<dbReference type="Proteomes" id="UP000320948">
    <property type="component" value="Unassembled WGS sequence"/>
</dbReference>
<feature type="signal peptide" evidence="2">
    <location>
        <begin position="1"/>
        <end position="37"/>
    </location>
</feature>